<keyword evidence="7" id="KW-1185">Reference proteome</keyword>
<dbReference type="GO" id="GO:0090482">
    <property type="term" value="F:vitamin transmembrane transporter activity"/>
    <property type="evidence" value="ECO:0007669"/>
    <property type="project" value="InterPro"/>
</dbReference>
<dbReference type="PIRSF" id="PIRSF028739">
    <property type="entry name" value="Folate_carrier"/>
    <property type="match status" value="1"/>
</dbReference>
<feature type="transmembrane region" description="Helical" evidence="5">
    <location>
        <begin position="365"/>
        <end position="389"/>
    </location>
</feature>
<proteinExistence type="inferred from homology"/>
<comment type="subcellular location">
    <subcellularLocation>
        <location evidence="1 3">Membrane</location>
        <topology evidence="1 3">Multi-pass membrane protein</topology>
    </subcellularLocation>
</comment>
<dbReference type="SUPFAM" id="SSF103473">
    <property type="entry name" value="MFS general substrate transporter"/>
    <property type="match status" value="1"/>
</dbReference>
<dbReference type="PANTHER" id="PTHR10686:SF19">
    <property type="entry name" value="THIAMINE TRANSPORTER 1"/>
    <property type="match status" value="1"/>
</dbReference>
<organism evidence="6 7">
    <name type="scientific">Albula goreensis</name>
    <dbReference type="NCBI Taxonomy" id="1534307"/>
    <lineage>
        <taxon>Eukaryota</taxon>
        <taxon>Metazoa</taxon>
        <taxon>Chordata</taxon>
        <taxon>Craniata</taxon>
        <taxon>Vertebrata</taxon>
        <taxon>Euteleostomi</taxon>
        <taxon>Actinopterygii</taxon>
        <taxon>Neopterygii</taxon>
        <taxon>Teleostei</taxon>
        <taxon>Albuliformes</taxon>
        <taxon>Albulidae</taxon>
        <taxon>Albula</taxon>
    </lineage>
</organism>
<evidence type="ECO:0000313" key="7">
    <source>
        <dbReference type="Proteomes" id="UP000829720"/>
    </source>
</evidence>
<dbReference type="Proteomes" id="UP000829720">
    <property type="component" value="Unassembled WGS sequence"/>
</dbReference>
<dbReference type="Gene3D" id="1.20.1250.20">
    <property type="entry name" value="MFS general substrate transporter like domains"/>
    <property type="match status" value="1"/>
</dbReference>
<keyword evidence="3" id="KW-0813">Transport</keyword>
<feature type="transmembrane region" description="Helical" evidence="5">
    <location>
        <begin position="5"/>
        <end position="23"/>
    </location>
</feature>
<feature type="region of interest" description="Disordered" evidence="4">
    <location>
        <begin position="467"/>
        <end position="506"/>
    </location>
</feature>
<dbReference type="InterPro" id="IPR036259">
    <property type="entry name" value="MFS_trans_sf"/>
</dbReference>
<dbReference type="EMBL" id="JAERUA010000005">
    <property type="protein sequence ID" value="KAI1899640.1"/>
    <property type="molecule type" value="Genomic_DNA"/>
</dbReference>
<comment type="similarity">
    <text evidence="2 3">Belongs to the reduced folate carrier (RFC) transporter (TC 2.A.48) family.</text>
</comment>
<dbReference type="InterPro" id="IPR002666">
    <property type="entry name" value="Folate_carrier"/>
</dbReference>
<dbReference type="Pfam" id="PF01770">
    <property type="entry name" value="Folate_carrier"/>
    <property type="match status" value="1"/>
</dbReference>
<evidence type="ECO:0000313" key="6">
    <source>
        <dbReference type="EMBL" id="KAI1899640.1"/>
    </source>
</evidence>
<keyword evidence="5" id="KW-0812">Transmembrane</keyword>
<dbReference type="OrthoDB" id="18814at2759"/>
<evidence type="ECO:0000256" key="1">
    <source>
        <dbReference type="ARBA" id="ARBA00004141"/>
    </source>
</evidence>
<feature type="transmembrane region" description="Helical" evidence="5">
    <location>
        <begin position="162"/>
        <end position="183"/>
    </location>
</feature>
<feature type="transmembrane region" description="Helical" evidence="5">
    <location>
        <begin position="312"/>
        <end position="331"/>
    </location>
</feature>
<evidence type="ECO:0000256" key="5">
    <source>
        <dbReference type="SAM" id="Phobius"/>
    </source>
</evidence>
<reference evidence="6" key="1">
    <citation type="submission" date="2021-01" db="EMBL/GenBank/DDBJ databases">
        <authorList>
            <person name="Zahm M."/>
            <person name="Roques C."/>
            <person name="Cabau C."/>
            <person name="Klopp C."/>
            <person name="Donnadieu C."/>
            <person name="Jouanno E."/>
            <person name="Lampietro C."/>
            <person name="Louis A."/>
            <person name="Herpin A."/>
            <person name="Echchiki A."/>
            <person name="Berthelot C."/>
            <person name="Parey E."/>
            <person name="Roest-Crollius H."/>
            <person name="Braasch I."/>
            <person name="Postlethwait J."/>
            <person name="Bobe J."/>
            <person name="Montfort J."/>
            <person name="Bouchez O."/>
            <person name="Begum T."/>
            <person name="Mejri S."/>
            <person name="Adams A."/>
            <person name="Chen W.-J."/>
            <person name="Guiguen Y."/>
        </authorList>
    </citation>
    <scope>NUCLEOTIDE SEQUENCE</scope>
    <source>
        <tissue evidence="6">Blood</tissue>
    </source>
</reference>
<evidence type="ECO:0000256" key="2">
    <source>
        <dbReference type="ARBA" id="ARBA00005773"/>
    </source>
</evidence>
<dbReference type="GO" id="GO:0005886">
    <property type="term" value="C:plasma membrane"/>
    <property type="evidence" value="ECO:0007669"/>
    <property type="project" value="UniProtKB-UniRule"/>
</dbReference>
<name>A0A8T3DTG8_9TELE</name>
<keyword evidence="3 5" id="KW-0472">Membrane</keyword>
<evidence type="ECO:0000256" key="3">
    <source>
        <dbReference type="PIRNR" id="PIRNR028739"/>
    </source>
</evidence>
<comment type="caution">
    <text evidence="6">The sequence shown here is derived from an EMBL/GenBank/DDBJ whole genome shotgun (WGS) entry which is preliminary data.</text>
</comment>
<feature type="compositionally biased region" description="Basic and acidic residues" evidence="4">
    <location>
        <begin position="467"/>
        <end position="476"/>
    </location>
</feature>
<dbReference type="AlphaFoldDB" id="A0A8T3DTG8"/>
<protein>
    <recommendedName>
        <fullName evidence="8">Thiamine transporter 1</fullName>
    </recommendedName>
</protein>
<keyword evidence="5" id="KW-1133">Transmembrane helix</keyword>
<feature type="transmembrane region" description="Helical" evidence="5">
    <location>
        <begin position="54"/>
        <end position="72"/>
    </location>
</feature>
<feature type="transmembrane region" description="Helical" evidence="5">
    <location>
        <begin position="338"/>
        <end position="359"/>
    </location>
</feature>
<gene>
    <name evidence="6" type="ORF">AGOR_G00063860</name>
</gene>
<accession>A0A8T3DTG8</accession>
<feature type="transmembrane region" description="Helical" evidence="5">
    <location>
        <begin position="84"/>
        <end position="102"/>
    </location>
</feature>
<dbReference type="PANTHER" id="PTHR10686">
    <property type="entry name" value="FOLATE TRANSPORTER"/>
    <property type="match status" value="1"/>
</dbReference>
<evidence type="ECO:0008006" key="8">
    <source>
        <dbReference type="Google" id="ProtNLM"/>
    </source>
</evidence>
<feature type="transmembrane region" description="Helical" evidence="5">
    <location>
        <begin position="436"/>
        <end position="456"/>
    </location>
</feature>
<feature type="transmembrane region" description="Helical" evidence="5">
    <location>
        <begin position="401"/>
        <end position="430"/>
    </location>
</feature>
<sequence>MSEPWLYPTVLLCVYGFFISLRPSEPFLTAYLMGPEKNLTEIQVVNEIYPVWTYSYLALLFPVFLATDYLCYKPVIILQGASFIVTYGMLVKVQGVLAMQFMEFFYGVSTATEIAYYSYIYSVVDPEQYQQVTGYCRSITLVGSAVGSLAGQVLVSVAQVRLLYLSIITLASAVVAFAAPWFLPMASKSLFFHQRTKYLGKQSVQEPIADTAMALMEDHHKVEKEDLECKVPLGLDGPDVLSRVMKQGGDRGSGLMDVLRILWGDFLQCYSSCTLLAWSVWWALSTCGYFQVVNYTQALWEKVLPSNEYEIYNGYVETVSTLLGAVAAFGVSFVKISWAAWGELALCIFSVVIAVAVYLMDNVPNIWVCYTSYIVFRGTYMLLITIATFQIAANLSMRRYALVFGVNTFIALLLQTLLTLIVVDTIGLGLDIFTQFMIYASYFAVIAIIFLAAGVYKMVLRCRREPARQSESRETESDSVGGDSSLNSAEAGETAGDLLSLHYQEN</sequence>
<evidence type="ECO:0000256" key="4">
    <source>
        <dbReference type="SAM" id="MobiDB-lite"/>
    </source>
</evidence>
<dbReference type="NCBIfam" id="TIGR00806">
    <property type="entry name" value="rfc"/>
    <property type="match status" value="1"/>
</dbReference>